<keyword evidence="5 9" id="KW-0547">Nucleotide-binding</keyword>
<comment type="similarity">
    <text evidence="9">Belongs to the CobB/CbiA family.</text>
</comment>
<dbReference type="EMBL" id="WWEN01000002">
    <property type="protein sequence ID" value="MYM54129.1"/>
    <property type="molecule type" value="Genomic_DNA"/>
</dbReference>
<dbReference type="Pfam" id="PF07685">
    <property type="entry name" value="GATase_3"/>
    <property type="match status" value="1"/>
</dbReference>
<dbReference type="AlphaFoldDB" id="A0A6L8LLY1"/>
<dbReference type="Proteomes" id="UP000479043">
    <property type="component" value="Unassembled WGS sequence"/>
</dbReference>
<comment type="similarity">
    <text evidence="2">Belongs to the CobB/CobQ family. CobQ subfamily.</text>
</comment>
<evidence type="ECO:0000256" key="6">
    <source>
        <dbReference type="ARBA" id="ARBA00022840"/>
    </source>
</evidence>
<keyword evidence="7 9" id="KW-0460">Magnesium</keyword>
<evidence type="ECO:0000256" key="9">
    <source>
        <dbReference type="HAMAP-Rule" id="MF_00027"/>
    </source>
</evidence>
<dbReference type="PANTHER" id="PTHR43873">
    <property type="entry name" value="COBYRINATE A,C-DIAMIDE SYNTHASE"/>
    <property type="match status" value="1"/>
</dbReference>
<dbReference type="HAMAP" id="MF_00027">
    <property type="entry name" value="CobB_CbiA"/>
    <property type="match status" value="1"/>
</dbReference>
<evidence type="ECO:0000256" key="3">
    <source>
        <dbReference type="ARBA" id="ARBA00022573"/>
    </source>
</evidence>
<dbReference type="GO" id="GO:0043802">
    <property type="term" value="F:hydrogenobyrinic acid a,c-diamide synthase (glutamine-hydrolysing) activity"/>
    <property type="evidence" value="ECO:0007669"/>
    <property type="project" value="UniProtKB-UniRule"/>
</dbReference>
<keyword evidence="8 9" id="KW-0315">Glutamine amidotransferase</keyword>
<dbReference type="InterPro" id="IPR004484">
    <property type="entry name" value="CbiA/CobB_synth"/>
</dbReference>
<evidence type="ECO:0000256" key="8">
    <source>
        <dbReference type="ARBA" id="ARBA00022962"/>
    </source>
</evidence>
<keyword evidence="4 9" id="KW-0436">Ligase</keyword>
<dbReference type="UniPathway" id="UPA00148">
    <property type="reaction ID" value="UER00220"/>
</dbReference>
<dbReference type="InterPro" id="IPR027417">
    <property type="entry name" value="P-loop_NTPase"/>
</dbReference>
<keyword evidence="13" id="KW-1185">Reference proteome</keyword>
<dbReference type="PROSITE" id="PS51274">
    <property type="entry name" value="GATASE_COBBQ"/>
    <property type="match status" value="1"/>
</dbReference>
<proteinExistence type="inferred from homology"/>
<comment type="function">
    <text evidence="9">Catalyzes the ATP-dependent amidation of the two carboxylate groups at positions a and c of hydrogenobyrinate, using either L-glutamine or ammonia as the nitrogen source.</text>
</comment>
<dbReference type="Gene3D" id="3.40.50.300">
    <property type="entry name" value="P-loop containing nucleotide triphosphate hydrolases"/>
    <property type="match status" value="1"/>
</dbReference>
<evidence type="ECO:0000256" key="4">
    <source>
        <dbReference type="ARBA" id="ARBA00022598"/>
    </source>
</evidence>
<dbReference type="InterPro" id="IPR011698">
    <property type="entry name" value="GATase_3"/>
</dbReference>
<dbReference type="CDD" id="cd05388">
    <property type="entry name" value="CobB_N"/>
    <property type="match status" value="1"/>
</dbReference>
<protein>
    <recommendedName>
        <fullName evidence="9">Hydrogenobyrinate a,c-diamide synthase</fullName>
        <ecNumber evidence="9">6.3.5.9</ecNumber>
    </recommendedName>
    <alternativeName>
        <fullName evidence="9">Hydrogenobyrinic acid a,c-diamide synthase</fullName>
    </alternativeName>
</protein>
<comment type="pathway">
    <text evidence="9">Cofactor biosynthesis; adenosylcobalamin biosynthesis; cob(II)yrinate a,c-diamide from precorrin-2 (aerobic route): step 9/10.</text>
</comment>
<dbReference type="SUPFAM" id="SSF52317">
    <property type="entry name" value="Class I glutamine amidotransferase-like"/>
    <property type="match status" value="1"/>
</dbReference>
<comment type="cofactor">
    <cofactor evidence="1 9">
        <name>Mg(2+)</name>
        <dbReference type="ChEBI" id="CHEBI:18420"/>
    </cofactor>
</comment>
<evidence type="ECO:0000256" key="2">
    <source>
        <dbReference type="ARBA" id="ARBA00006205"/>
    </source>
</evidence>
<evidence type="ECO:0000256" key="5">
    <source>
        <dbReference type="ARBA" id="ARBA00022741"/>
    </source>
</evidence>
<dbReference type="PANTHER" id="PTHR43873:SF1">
    <property type="entry name" value="COBYRINATE A,C-DIAMIDE SYNTHASE"/>
    <property type="match status" value="1"/>
</dbReference>
<comment type="catalytic activity">
    <reaction evidence="9">
        <text>hydrogenobyrinate + 2 L-glutamine + 2 ATP + 2 H2O = hydrogenobyrinate a,c-diamide + 2 L-glutamate + 2 ADP + 2 phosphate + 2 H(+)</text>
        <dbReference type="Rhea" id="RHEA:12544"/>
        <dbReference type="ChEBI" id="CHEBI:15377"/>
        <dbReference type="ChEBI" id="CHEBI:15378"/>
        <dbReference type="ChEBI" id="CHEBI:29985"/>
        <dbReference type="ChEBI" id="CHEBI:30616"/>
        <dbReference type="ChEBI" id="CHEBI:43474"/>
        <dbReference type="ChEBI" id="CHEBI:58359"/>
        <dbReference type="ChEBI" id="CHEBI:77873"/>
        <dbReference type="ChEBI" id="CHEBI:77874"/>
        <dbReference type="ChEBI" id="CHEBI:456216"/>
        <dbReference type="EC" id="6.3.5.9"/>
    </reaction>
</comment>
<organism evidence="12 13">
    <name type="scientific">Thalassovita mangrovi</name>
    <dbReference type="NCBI Taxonomy" id="2692236"/>
    <lineage>
        <taxon>Bacteria</taxon>
        <taxon>Pseudomonadati</taxon>
        <taxon>Pseudomonadota</taxon>
        <taxon>Alphaproteobacteria</taxon>
        <taxon>Rhodobacterales</taxon>
        <taxon>Roseobacteraceae</taxon>
        <taxon>Thalassovita</taxon>
    </lineage>
</organism>
<dbReference type="RefSeq" id="WP_160971844.1">
    <property type="nucleotide sequence ID" value="NZ_WWEN01000002.1"/>
</dbReference>
<evidence type="ECO:0000259" key="11">
    <source>
        <dbReference type="Pfam" id="PF07685"/>
    </source>
</evidence>
<dbReference type="InterPro" id="IPR002586">
    <property type="entry name" value="CobQ/CobB/MinD/ParA_Nub-bd_dom"/>
</dbReference>
<comment type="caution">
    <text evidence="12">The sequence shown here is derived from an EMBL/GenBank/DDBJ whole genome shotgun (WGS) entry which is preliminary data.</text>
</comment>
<feature type="site" description="Increases nucleophilicity of active site Cys" evidence="9">
    <location>
        <position position="416"/>
    </location>
</feature>
<comment type="miscellaneous">
    <text evidence="9">The a and c carboxylates of hydrogenobyrinate are activated for nucleophilic attack via formation of a phosphorylated intermediate by ATP. CobB catalyzes first the amidation of the c-carboxylate, and then that of the a-carboxylate.</text>
</comment>
<evidence type="ECO:0000259" key="10">
    <source>
        <dbReference type="Pfam" id="PF01656"/>
    </source>
</evidence>
<dbReference type="EC" id="6.3.5.9" evidence="9"/>
<dbReference type="GO" id="GO:0042242">
    <property type="term" value="F:cobyrinic acid a,c-diamide synthase activity"/>
    <property type="evidence" value="ECO:0007669"/>
    <property type="project" value="InterPro"/>
</dbReference>
<evidence type="ECO:0000313" key="12">
    <source>
        <dbReference type="EMBL" id="MYM54129.1"/>
    </source>
</evidence>
<feature type="domain" description="CobB/CobQ-like glutamine amidotransferase" evidence="11">
    <location>
        <begin position="238"/>
        <end position="418"/>
    </location>
</feature>
<name>A0A6L8LLY1_9RHOB</name>
<evidence type="ECO:0000256" key="1">
    <source>
        <dbReference type="ARBA" id="ARBA00001946"/>
    </source>
</evidence>
<sequence>MIGLILAAPSSGAGKTTVTLALLRLLSREGISVRGAKSGPDYIDPRFHEAACGAPCLNLDAWAMMPDRIRALAAGEGTLLIEGAMGLFDGAPPDGKGAVADLARILDLPVILVVDAGRMAQSVAPLVAGFAAHDPQVHLAGVILNNVGSERHETMLRRALAPLNLPVLAALRRDPALAMPSRHLGLVQAGERSDLDAFLDRAADALAETLDRDALLTLARPLPAATGQTRLPPPAQVIAIARDRAFAFSYPHLLADWRAQGAELRFFSPLADDPVPEADFVYLPGGYPELHAGRLAGNHTFIKSLQSAAQHSDIYGECGGYMILGQGLTDAEGQRHEMAGLLPLETSFATRKLHLGYRRLTPLGGPFAMPLTAHEFHYATTLKADGPPLFAAHDAEGQALPDMGLRLNRVSGSFAHVIDRAP</sequence>
<dbReference type="GO" id="GO:0005524">
    <property type="term" value="F:ATP binding"/>
    <property type="evidence" value="ECO:0007669"/>
    <property type="project" value="UniProtKB-UniRule"/>
</dbReference>
<dbReference type="NCBIfam" id="TIGR00379">
    <property type="entry name" value="cobB"/>
    <property type="match status" value="1"/>
</dbReference>
<evidence type="ECO:0000256" key="7">
    <source>
        <dbReference type="ARBA" id="ARBA00022842"/>
    </source>
</evidence>
<keyword evidence="3 9" id="KW-0169">Cobalamin biosynthesis</keyword>
<evidence type="ECO:0000313" key="13">
    <source>
        <dbReference type="Proteomes" id="UP000479043"/>
    </source>
</evidence>
<dbReference type="Pfam" id="PF01656">
    <property type="entry name" value="CbiA"/>
    <property type="match status" value="1"/>
</dbReference>
<dbReference type="NCBIfam" id="NF002204">
    <property type="entry name" value="PRK01077.1"/>
    <property type="match status" value="1"/>
</dbReference>
<feature type="domain" description="CobQ/CobB/MinD/ParA nucleotide binding" evidence="10">
    <location>
        <begin position="5"/>
        <end position="184"/>
    </location>
</feature>
<reference evidence="12 13" key="1">
    <citation type="submission" date="2020-01" db="EMBL/GenBank/DDBJ databases">
        <authorList>
            <person name="Chen S."/>
        </authorList>
    </citation>
    <scope>NUCLEOTIDE SEQUENCE [LARGE SCALE GENOMIC DNA]</scope>
    <source>
        <strain evidence="12 13">GS-10</strain>
    </source>
</reference>
<dbReference type="SUPFAM" id="SSF52540">
    <property type="entry name" value="P-loop containing nucleoside triphosphate hydrolases"/>
    <property type="match status" value="1"/>
</dbReference>
<dbReference type="InterPro" id="IPR029062">
    <property type="entry name" value="Class_I_gatase-like"/>
</dbReference>
<comment type="domain">
    <text evidence="9">Comprises of two domains. The C-terminal domain contains the binding site for glutamine and catalyzes the hydrolysis of this substrate to glutamate and ammonia. The N-terminal domain is anticipated to bind ATP and hydrogenobyrinate and catalyzes the ultimate synthesis of the diamide product. The ammonia produced via the glutaminase domain is probably translocated to the adjacent domain via a molecular tunnel, where it reacts with an activated intermediate.</text>
</comment>
<feature type="active site" description="Nucleophile" evidence="9">
    <location>
        <position position="318"/>
    </location>
</feature>
<dbReference type="GO" id="GO:0009236">
    <property type="term" value="P:cobalamin biosynthetic process"/>
    <property type="evidence" value="ECO:0007669"/>
    <property type="project" value="UniProtKB-UniRule"/>
</dbReference>
<keyword evidence="6 9" id="KW-0067">ATP-binding</keyword>
<gene>
    <name evidence="9" type="primary">cobB</name>
    <name evidence="12" type="ORF">GR167_02345</name>
</gene>
<accession>A0A6L8LLY1</accession>